<dbReference type="Pfam" id="PF00153">
    <property type="entry name" value="Mito_carr"/>
    <property type="match status" value="3"/>
</dbReference>
<comment type="caution">
    <text evidence="13">The sequence shown here is derived from an EMBL/GenBank/DDBJ whole genome shotgun (WGS) entry which is preliminary data.</text>
</comment>
<dbReference type="InterPro" id="IPR022383">
    <property type="entry name" value="Lactate/malate_DH_C"/>
</dbReference>
<dbReference type="InterPro" id="IPR023395">
    <property type="entry name" value="MCP_dom_sf"/>
</dbReference>
<evidence type="ECO:0000256" key="11">
    <source>
        <dbReference type="SAM" id="Phobius"/>
    </source>
</evidence>
<evidence type="ECO:0000313" key="13">
    <source>
        <dbReference type="EMBL" id="KRX08925.1"/>
    </source>
</evidence>
<dbReference type="PROSITE" id="PS50920">
    <property type="entry name" value="SOLCAR"/>
    <property type="match status" value="3"/>
</dbReference>
<feature type="transmembrane region" description="Helical" evidence="11">
    <location>
        <begin position="376"/>
        <end position="398"/>
    </location>
</feature>
<keyword evidence="6" id="KW-0677">Repeat</keyword>
<dbReference type="Pfam" id="PF02866">
    <property type="entry name" value="Ldh_1_C"/>
    <property type="match status" value="1"/>
</dbReference>
<name>A0A0V0R395_PSEPJ</name>
<gene>
    <name evidence="13" type="ORF">PPERSA_09029</name>
</gene>
<dbReference type="PANTHER" id="PTHR23382">
    <property type="entry name" value="MALATE DEHYDROGENASE"/>
    <property type="match status" value="1"/>
</dbReference>
<keyword evidence="14" id="KW-1185">Reference proteome</keyword>
<dbReference type="InterPro" id="IPR011992">
    <property type="entry name" value="EF-hand-dom_pair"/>
</dbReference>
<feature type="domain" description="EF-hand" evidence="12">
    <location>
        <begin position="9"/>
        <end position="44"/>
    </location>
</feature>
<evidence type="ECO:0000256" key="10">
    <source>
        <dbReference type="PROSITE-ProRule" id="PRU00282"/>
    </source>
</evidence>
<evidence type="ECO:0000256" key="3">
    <source>
        <dbReference type="ARBA" id="ARBA00012995"/>
    </source>
</evidence>
<dbReference type="EMBL" id="LDAU01000057">
    <property type="protein sequence ID" value="KRX08925.1"/>
    <property type="molecule type" value="Genomic_DNA"/>
</dbReference>
<keyword evidence="9 10" id="KW-0472">Membrane</keyword>
<dbReference type="PRINTS" id="PR00926">
    <property type="entry name" value="MITOCARRIER"/>
</dbReference>
<dbReference type="NCBIfam" id="TIGR01759">
    <property type="entry name" value="MalateDH-SF1"/>
    <property type="match status" value="1"/>
</dbReference>
<dbReference type="InterPro" id="IPR001236">
    <property type="entry name" value="Lactate/malate_DH_N"/>
</dbReference>
<dbReference type="InterPro" id="IPR010945">
    <property type="entry name" value="Malate_DH_type2"/>
</dbReference>
<dbReference type="NCBIfam" id="NF003916">
    <property type="entry name" value="PRK05442.1"/>
    <property type="match status" value="1"/>
</dbReference>
<dbReference type="SUPFAM" id="SSF51735">
    <property type="entry name" value="NAD(P)-binding Rossmann-fold domains"/>
    <property type="match status" value="1"/>
</dbReference>
<dbReference type="InterPro" id="IPR001252">
    <property type="entry name" value="Malate_DH_AS"/>
</dbReference>
<sequence length="739" mass="85330">MDESQDEYKRKLHYQQIFNEIDRKKNGYIDILDFRFAMHQLQLPPVPIEKQKELFKQMDKKKTGNIDLDEFQAFMEKRQSLFEEAYKQISNTQYINKWQIREILDQLKIEASDEDIRHFMRSISTNRDRVSFEDFQKYFALMPEPIDTNVIFEQFFRPRFMDDVVADYMIPFELDDDIEFMTKEEMYRKMAFGAISGCTSRTLTAPIDRIKIEIQTNIDRVKIKNVAKEVYKFEGIRGFFKGNGVNCFKIAPETALKYIAFDYAKKYIAEDPFDATPLERFLCGGISGVAAQFMIYPLEITKTRMILRTPGQYKGILDCMKHMVKQKGFTSLYDGLTPSLMGVFPYAGIVFAANTLLREKVCEHFGQNKAIPSVPIMMSCTIVACTFGMFVTAPFNLIRTRLQSNGILPYNAQYKGIFDCISRTKKKEGYLGFFKGNGLVFGENQLINLRLLDVEQCQKILEGVKLELEDCAYKLVKSIEIGFQPEKIFQDADIAIFLGGYPRKPGMERKDLLEINNKIFKIQGQALNKYAKPTCKSLVIANPANTNCLTLAKQCTNIPKKNFTCLTRLDQNRAYANIALKTDSNVKDVKNIVIWGNHSATQFPDVAFGTVKGQKINEVVDKEYLQDQFITRIQKRGAEILQARNGSSVMSAANAVKDHFRSWYFGTQEGEFVSMGIYTENFNNLYGIPDDMVFSVPLKCKDFEYEVVKDLELDEFQREKIGITLRELQEEKEESQKQE</sequence>
<keyword evidence="7" id="KW-0560">Oxidoreductase</keyword>
<comment type="similarity">
    <text evidence="2">Belongs to the LDH/MDH superfamily. MDH type 2 family.</text>
</comment>
<feature type="repeat" description="Solcar" evidence="10">
    <location>
        <begin position="372"/>
        <end position="460"/>
    </location>
</feature>
<evidence type="ECO:0000256" key="5">
    <source>
        <dbReference type="ARBA" id="ARBA00022692"/>
    </source>
</evidence>
<dbReference type="OrthoDB" id="270584at2759"/>
<organism evidence="13 14">
    <name type="scientific">Pseudocohnilembus persalinus</name>
    <name type="common">Ciliate</name>
    <dbReference type="NCBI Taxonomy" id="266149"/>
    <lineage>
        <taxon>Eukaryota</taxon>
        <taxon>Sar</taxon>
        <taxon>Alveolata</taxon>
        <taxon>Ciliophora</taxon>
        <taxon>Intramacronucleata</taxon>
        <taxon>Oligohymenophorea</taxon>
        <taxon>Scuticociliatia</taxon>
        <taxon>Philasterida</taxon>
        <taxon>Pseudocohnilembidae</taxon>
        <taxon>Pseudocohnilembus</taxon>
    </lineage>
</organism>
<evidence type="ECO:0000313" key="14">
    <source>
        <dbReference type="Proteomes" id="UP000054937"/>
    </source>
</evidence>
<evidence type="ECO:0000256" key="2">
    <source>
        <dbReference type="ARBA" id="ARBA00009613"/>
    </source>
</evidence>
<dbReference type="GO" id="GO:0006108">
    <property type="term" value="P:malate metabolic process"/>
    <property type="evidence" value="ECO:0007669"/>
    <property type="project" value="InterPro"/>
</dbReference>
<dbReference type="CDD" id="cd00051">
    <property type="entry name" value="EFh"/>
    <property type="match status" value="1"/>
</dbReference>
<dbReference type="Pfam" id="PF00056">
    <property type="entry name" value="Ldh_1_N"/>
    <property type="match status" value="1"/>
</dbReference>
<dbReference type="Gene3D" id="1.10.238.10">
    <property type="entry name" value="EF-hand"/>
    <property type="match status" value="1"/>
</dbReference>
<dbReference type="FunFam" id="3.90.110.10:FF:000002">
    <property type="entry name" value="Malate dehydrogenase"/>
    <property type="match status" value="1"/>
</dbReference>
<evidence type="ECO:0000256" key="4">
    <source>
        <dbReference type="ARBA" id="ARBA00022448"/>
    </source>
</evidence>
<dbReference type="GO" id="GO:0005743">
    <property type="term" value="C:mitochondrial inner membrane"/>
    <property type="evidence" value="ECO:0007669"/>
    <property type="project" value="UniProtKB-SubCell"/>
</dbReference>
<dbReference type="AlphaFoldDB" id="A0A0V0R395"/>
<evidence type="ECO:0000256" key="8">
    <source>
        <dbReference type="ARBA" id="ARBA00023027"/>
    </source>
</evidence>
<dbReference type="Gene3D" id="3.90.110.10">
    <property type="entry name" value="Lactate dehydrogenase/glycoside hydrolase, family 4, C-terminal"/>
    <property type="match status" value="1"/>
</dbReference>
<accession>A0A0V0R395</accession>
<evidence type="ECO:0000256" key="1">
    <source>
        <dbReference type="ARBA" id="ARBA00004448"/>
    </source>
</evidence>
<keyword evidence="5 10" id="KW-0812">Transmembrane</keyword>
<dbReference type="EC" id="1.1.1.37" evidence="3"/>
<evidence type="ECO:0000256" key="6">
    <source>
        <dbReference type="ARBA" id="ARBA00022737"/>
    </source>
</evidence>
<dbReference type="InterPro" id="IPR002048">
    <property type="entry name" value="EF_hand_dom"/>
</dbReference>
<protein>
    <recommendedName>
        <fullName evidence="3">malate dehydrogenase</fullName>
        <ecNumber evidence="3">1.1.1.37</ecNumber>
    </recommendedName>
</protein>
<keyword evidence="11" id="KW-1133">Transmembrane helix</keyword>
<dbReference type="Proteomes" id="UP000054937">
    <property type="component" value="Unassembled WGS sequence"/>
</dbReference>
<dbReference type="FunCoup" id="A0A0V0R395">
    <property type="interactions" value="5"/>
</dbReference>
<proteinExistence type="inferred from homology"/>
<feature type="domain" description="EF-hand" evidence="12">
    <location>
        <begin position="46"/>
        <end position="81"/>
    </location>
</feature>
<evidence type="ECO:0000256" key="9">
    <source>
        <dbReference type="ARBA" id="ARBA00023136"/>
    </source>
</evidence>
<dbReference type="SUPFAM" id="SSF47473">
    <property type="entry name" value="EF-hand"/>
    <property type="match status" value="1"/>
</dbReference>
<dbReference type="InterPro" id="IPR036291">
    <property type="entry name" value="NAD(P)-bd_dom_sf"/>
</dbReference>
<dbReference type="SUPFAM" id="SSF103506">
    <property type="entry name" value="Mitochondrial carrier"/>
    <property type="match status" value="1"/>
</dbReference>
<dbReference type="PROSITE" id="PS00068">
    <property type="entry name" value="MDH"/>
    <property type="match status" value="1"/>
</dbReference>
<dbReference type="InParanoid" id="A0A0V0R395"/>
<dbReference type="GO" id="GO:0055085">
    <property type="term" value="P:transmembrane transport"/>
    <property type="evidence" value="ECO:0007669"/>
    <property type="project" value="InterPro"/>
</dbReference>
<dbReference type="FunFam" id="3.40.50.720:FF:000010">
    <property type="entry name" value="Malate dehydrogenase"/>
    <property type="match status" value="1"/>
</dbReference>
<dbReference type="Pfam" id="PF13499">
    <property type="entry name" value="EF-hand_7"/>
    <property type="match status" value="1"/>
</dbReference>
<feature type="repeat" description="Solcar" evidence="10">
    <location>
        <begin position="184"/>
        <end position="267"/>
    </location>
</feature>
<reference evidence="13 14" key="1">
    <citation type="journal article" date="2015" name="Sci. Rep.">
        <title>Genome of the facultative scuticociliatosis pathogen Pseudocohnilembus persalinus provides insight into its virulence through horizontal gene transfer.</title>
        <authorList>
            <person name="Xiong J."/>
            <person name="Wang G."/>
            <person name="Cheng J."/>
            <person name="Tian M."/>
            <person name="Pan X."/>
            <person name="Warren A."/>
            <person name="Jiang C."/>
            <person name="Yuan D."/>
            <person name="Miao W."/>
        </authorList>
    </citation>
    <scope>NUCLEOTIDE SEQUENCE [LARGE SCALE GENOMIC DNA]</scope>
    <source>
        <strain evidence="13">36N120E</strain>
    </source>
</reference>
<feature type="repeat" description="Solcar" evidence="10">
    <location>
        <begin position="275"/>
        <end position="360"/>
    </location>
</feature>
<dbReference type="GO" id="GO:0030060">
    <property type="term" value="F:L-malate dehydrogenase (NAD+) activity"/>
    <property type="evidence" value="ECO:0007669"/>
    <property type="project" value="UniProtKB-EC"/>
</dbReference>
<keyword evidence="8" id="KW-0520">NAD</keyword>
<dbReference type="InterPro" id="IPR002067">
    <property type="entry name" value="MCP"/>
</dbReference>
<comment type="subcellular location">
    <subcellularLocation>
        <location evidence="1">Mitochondrion inner membrane</location>
        <topology evidence="1">Multi-pass membrane protein</topology>
    </subcellularLocation>
</comment>
<dbReference type="Gene3D" id="1.50.40.10">
    <property type="entry name" value="Mitochondrial carrier domain"/>
    <property type="match status" value="1"/>
</dbReference>
<dbReference type="GO" id="GO:0005509">
    <property type="term" value="F:calcium ion binding"/>
    <property type="evidence" value="ECO:0007669"/>
    <property type="project" value="InterPro"/>
</dbReference>
<evidence type="ECO:0000259" key="12">
    <source>
        <dbReference type="PROSITE" id="PS50222"/>
    </source>
</evidence>
<dbReference type="SUPFAM" id="SSF56327">
    <property type="entry name" value="LDH C-terminal domain-like"/>
    <property type="match status" value="1"/>
</dbReference>
<evidence type="ECO:0000256" key="7">
    <source>
        <dbReference type="ARBA" id="ARBA00023002"/>
    </source>
</evidence>
<dbReference type="InterPro" id="IPR015955">
    <property type="entry name" value="Lactate_DH/Glyco_Ohase_4_C"/>
</dbReference>
<keyword evidence="4" id="KW-0813">Transport</keyword>
<dbReference type="SMART" id="SM00054">
    <property type="entry name" value="EFh"/>
    <property type="match status" value="3"/>
</dbReference>
<dbReference type="PROSITE" id="PS50222">
    <property type="entry name" value="EF_HAND_2"/>
    <property type="match status" value="2"/>
</dbReference>
<dbReference type="InterPro" id="IPR018108">
    <property type="entry name" value="MCP_transmembrane"/>
</dbReference>
<dbReference type="Gene3D" id="3.40.50.720">
    <property type="entry name" value="NAD(P)-binding Rossmann-like Domain"/>
    <property type="match status" value="1"/>
</dbReference>